<comment type="caution">
    <text evidence="1">The sequence shown here is derived from an EMBL/GenBank/DDBJ whole genome shotgun (WGS) entry which is preliminary data.</text>
</comment>
<dbReference type="AlphaFoldDB" id="A0AAD6P6G0"/>
<protein>
    <submittedName>
        <fullName evidence="1">Uncharacterized protein</fullName>
    </submittedName>
</protein>
<sequence length="83" mass="9442">MRCFLWYVGSPACDWVPELEDMVRFLGLVLDEKLSSLVLHQEFQEELKHIEALVSSLASEVKFNCSVANIIETLTAEARAEQN</sequence>
<dbReference type="PANTHER" id="PTHR37181">
    <property type="entry name" value="F6A14.6 PROTEIN"/>
    <property type="match status" value="1"/>
</dbReference>
<organism evidence="1 2">
    <name type="scientific">Salix udensis</name>
    <dbReference type="NCBI Taxonomy" id="889485"/>
    <lineage>
        <taxon>Eukaryota</taxon>
        <taxon>Viridiplantae</taxon>
        <taxon>Streptophyta</taxon>
        <taxon>Embryophyta</taxon>
        <taxon>Tracheophyta</taxon>
        <taxon>Spermatophyta</taxon>
        <taxon>Magnoliopsida</taxon>
        <taxon>eudicotyledons</taxon>
        <taxon>Gunneridae</taxon>
        <taxon>Pentapetalae</taxon>
        <taxon>rosids</taxon>
        <taxon>fabids</taxon>
        <taxon>Malpighiales</taxon>
        <taxon>Salicaceae</taxon>
        <taxon>Saliceae</taxon>
        <taxon>Salix</taxon>
    </lineage>
</organism>
<evidence type="ECO:0000313" key="1">
    <source>
        <dbReference type="EMBL" id="KAJ6418647.1"/>
    </source>
</evidence>
<proteinExistence type="predicted"/>
<dbReference type="EMBL" id="JAPFFJ010000010">
    <property type="protein sequence ID" value="KAJ6418647.1"/>
    <property type="molecule type" value="Genomic_DNA"/>
</dbReference>
<evidence type="ECO:0000313" key="2">
    <source>
        <dbReference type="Proteomes" id="UP001162972"/>
    </source>
</evidence>
<dbReference type="PANTHER" id="PTHR37181:SF1">
    <property type="entry name" value="F6A14.6 PROTEIN"/>
    <property type="match status" value="1"/>
</dbReference>
<accession>A0AAD6P6G0</accession>
<dbReference type="Proteomes" id="UP001162972">
    <property type="component" value="Chromosome 12"/>
</dbReference>
<name>A0AAD6P6G0_9ROSI</name>
<reference evidence="1 2" key="1">
    <citation type="journal article" date="2023" name="Int. J. Mol. Sci.">
        <title>De Novo Assembly and Annotation of 11 Diverse Shrub Willow (Salix) Genomes Reveals Novel Gene Organization in Sex-Linked Regions.</title>
        <authorList>
            <person name="Hyden B."/>
            <person name="Feng K."/>
            <person name="Yates T.B."/>
            <person name="Jawdy S."/>
            <person name="Cereghino C."/>
            <person name="Smart L.B."/>
            <person name="Muchero W."/>
        </authorList>
    </citation>
    <scope>NUCLEOTIDE SEQUENCE [LARGE SCALE GENOMIC DNA]</scope>
    <source>
        <tissue evidence="1">Shoot tip</tissue>
    </source>
</reference>
<keyword evidence="2" id="KW-1185">Reference proteome</keyword>
<gene>
    <name evidence="1" type="ORF">OIU84_001920</name>
</gene>